<protein>
    <submittedName>
        <fullName evidence="1">Uncharacterized protein</fullName>
    </submittedName>
</protein>
<reference evidence="1 2" key="1">
    <citation type="submission" date="2016-10" db="EMBL/GenBank/DDBJ databases">
        <authorList>
            <person name="Varghese N."/>
            <person name="Submissions S."/>
        </authorList>
    </citation>
    <scope>NUCLEOTIDE SEQUENCE [LARGE SCALE GENOMIC DNA]</scope>
    <source>
        <strain evidence="1 2">CGMCC 1.7071</strain>
    </source>
</reference>
<accession>A0ABY1AYM2</accession>
<evidence type="ECO:0000313" key="1">
    <source>
        <dbReference type="EMBL" id="SEP33313.1"/>
    </source>
</evidence>
<gene>
    <name evidence="1" type="ORF">SAMN05216228_10897</name>
</gene>
<proteinExistence type="predicted"/>
<dbReference type="EMBL" id="FOCV01000089">
    <property type="protein sequence ID" value="SEP33313.1"/>
    <property type="molecule type" value="Genomic_DNA"/>
</dbReference>
<evidence type="ECO:0000313" key="2">
    <source>
        <dbReference type="Proteomes" id="UP000198939"/>
    </source>
</evidence>
<sequence length="70" mass="7801">MAGNPNTFRGGNGLQPYLWQALVGGATDGLTGNALYEFILNRRVVWHLIARFPSQRYQLVKRAPNSRTGI</sequence>
<name>A0ABY1AYM2_9HYPH</name>
<keyword evidence="2" id="KW-1185">Reference proteome</keyword>
<comment type="caution">
    <text evidence="1">The sequence shown here is derived from an EMBL/GenBank/DDBJ whole genome shotgun (WGS) entry which is preliminary data.</text>
</comment>
<organism evidence="1 2">
    <name type="scientific">Rhizobium tibeticum</name>
    <dbReference type="NCBI Taxonomy" id="501024"/>
    <lineage>
        <taxon>Bacteria</taxon>
        <taxon>Pseudomonadati</taxon>
        <taxon>Pseudomonadota</taxon>
        <taxon>Alphaproteobacteria</taxon>
        <taxon>Hyphomicrobiales</taxon>
        <taxon>Rhizobiaceae</taxon>
        <taxon>Rhizobium/Agrobacterium group</taxon>
        <taxon>Rhizobium</taxon>
    </lineage>
</organism>
<dbReference type="Proteomes" id="UP000198939">
    <property type="component" value="Unassembled WGS sequence"/>
</dbReference>